<dbReference type="InterPro" id="IPR028098">
    <property type="entry name" value="Glyco_trans_4-like_N"/>
</dbReference>
<feature type="domain" description="Glycosyl transferase family 1" evidence="1">
    <location>
        <begin position="191"/>
        <end position="336"/>
    </location>
</feature>
<dbReference type="InterPro" id="IPR001296">
    <property type="entry name" value="Glyco_trans_1"/>
</dbReference>
<dbReference type="SUPFAM" id="SSF53756">
    <property type="entry name" value="UDP-Glycosyltransferase/glycogen phosphorylase"/>
    <property type="match status" value="1"/>
</dbReference>
<reference evidence="3 4" key="1">
    <citation type="submission" date="2019-07" db="EMBL/GenBank/DDBJ databases">
        <title>Description of 53C-WASEF.</title>
        <authorList>
            <person name="Pitt A."/>
            <person name="Hahn M.W."/>
        </authorList>
    </citation>
    <scope>NUCLEOTIDE SEQUENCE [LARGE SCALE GENOMIC DNA]</scope>
    <source>
        <strain evidence="3 4">53C-WASEF</strain>
    </source>
</reference>
<dbReference type="GO" id="GO:0016757">
    <property type="term" value="F:glycosyltransferase activity"/>
    <property type="evidence" value="ECO:0007669"/>
    <property type="project" value="InterPro"/>
</dbReference>
<comment type="caution">
    <text evidence="3">The sequence shown here is derived from an EMBL/GenBank/DDBJ whole genome shotgun (WGS) entry which is preliminary data.</text>
</comment>
<keyword evidence="3" id="KW-0808">Transferase</keyword>
<name>A0A556QNV2_9BACT</name>
<evidence type="ECO:0000313" key="4">
    <source>
        <dbReference type="Proteomes" id="UP000315648"/>
    </source>
</evidence>
<sequence length="369" mass="40605">MKVLQILPELNAGGVERGTLEIARALIAEGHEAVVVSNGGRLVTELEKIGAKHVTLPVHRKSLGSLFQVRALRRVFEQERPDIVHIRSRVPGWIAWLAWRKMDPLKRPHLVSTVHGFYSVNAYSAIMVKGERVIAVSESIRDYILKNYPQVPADVIRVVPRGVTLEQYPRGFTPAAEWLASWQAAQPQCAGKAVLLIPGRITRLKGHEDFFQLLAGLKKAGIAVHGLVVGDTHPKKRAYLAELRARSAELGVGEDVSFLGHRSDVREIMAVSDIVYSLSQQPESFGRVTLETLALGRAFIGYDHGGVGEQLRPFFPAGCVRLGDQAGLLAATQRVLRERPVPGVVGEPYTLKCMCESSLAVYKELVTKP</sequence>
<keyword evidence="4" id="KW-1185">Reference proteome</keyword>
<gene>
    <name evidence="3" type="ORF">FPL22_03215</name>
</gene>
<evidence type="ECO:0000313" key="3">
    <source>
        <dbReference type="EMBL" id="TSJ78330.1"/>
    </source>
</evidence>
<dbReference type="Pfam" id="PF13439">
    <property type="entry name" value="Glyco_transf_4"/>
    <property type="match status" value="1"/>
</dbReference>
<feature type="domain" description="Glycosyltransferase subfamily 4-like N-terminal" evidence="2">
    <location>
        <begin position="13"/>
        <end position="166"/>
    </location>
</feature>
<evidence type="ECO:0000259" key="2">
    <source>
        <dbReference type="Pfam" id="PF13439"/>
    </source>
</evidence>
<protein>
    <submittedName>
        <fullName evidence="3">Glycosyltransferase family 4 protein</fullName>
    </submittedName>
</protein>
<dbReference type="CDD" id="cd03819">
    <property type="entry name" value="GT4_WavL-like"/>
    <property type="match status" value="1"/>
</dbReference>
<dbReference type="AlphaFoldDB" id="A0A556QNV2"/>
<dbReference type="Pfam" id="PF00534">
    <property type="entry name" value="Glycos_transf_1"/>
    <property type="match status" value="1"/>
</dbReference>
<proteinExistence type="predicted"/>
<dbReference type="PANTHER" id="PTHR12526:SF638">
    <property type="entry name" value="SPORE COAT PROTEIN SA"/>
    <property type="match status" value="1"/>
</dbReference>
<dbReference type="Proteomes" id="UP000315648">
    <property type="component" value="Unassembled WGS sequence"/>
</dbReference>
<evidence type="ECO:0000259" key="1">
    <source>
        <dbReference type="Pfam" id="PF00534"/>
    </source>
</evidence>
<dbReference type="RefSeq" id="WP_144228671.1">
    <property type="nucleotide sequence ID" value="NZ_CBCRVV010000003.1"/>
</dbReference>
<dbReference type="OrthoDB" id="9806653at2"/>
<dbReference type="EMBL" id="VMBG01000001">
    <property type="protein sequence ID" value="TSJ78330.1"/>
    <property type="molecule type" value="Genomic_DNA"/>
</dbReference>
<organism evidence="3 4">
    <name type="scientific">Rariglobus hedericola</name>
    <dbReference type="NCBI Taxonomy" id="2597822"/>
    <lineage>
        <taxon>Bacteria</taxon>
        <taxon>Pseudomonadati</taxon>
        <taxon>Verrucomicrobiota</taxon>
        <taxon>Opitutia</taxon>
        <taxon>Opitutales</taxon>
        <taxon>Opitutaceae</taxon>
        <taxon>Rariglobus</taxon>
    </lineage>
</organism>
<dbReference type="Gene3D" id="3.40.50.2000">
    <property type="entry name" value="Glycogen Phosphorylase B"/>
    <property type="match status" value="2"/>
</dbReference>
<accession>A0A556QNV2</accession>
<dbReference type="PANTHER" id="PTHR12526">
    <property type="entry name" value="GLYCOSYLTRANSFERASE"/>
    <property type="match status" value="1"/>
</dbReference>